<dbReference type="Proteomes" id="UP000017836">
    <property type="component" value="Unassembled WGS sequence"/>
</dbReference>
<dbReference type="HOGENOM" id="CLU_040467_2_0_1"/>
<dbReference type="STRING" id="13333.U5D405"/>
<protein>
    <recommendedName>
        <fullName evidence="5">Nuclear speckle splicing regulatory protein 1 N-terminal domain-containing protein</fullName>
    </recommendedName>
</protein>
<dbReference type="EMBL" id="KI392384">
    <property type="protein sequence ID" value="ERN17169.1"/>
    <property type="molecule type" value="Genomic_DNA"/>
</dbReference>
<evidence type="ECO:0000256" key="2">
    <source>
        <dbReference type="ARBA" id="ARBA00023054"/>
    </source>
</evidence>
<keyword evidence="2 3" id="KW-0175">Coiled coil</keyword>
<dbReference type="OrthoDB" id="446635at2759"/>
<dbReference type="KEGG" id="atr:18445503"/>
<evidence type="ECO:0000256" key="4">
    <source>
        <dbReference type="SAM" id="MobiDB-lite"/>
    </source>
</evidence>
<feature type="compositionally biased region" description="Basic and acidic residues" evidence="4">
    <location>
        <begin position="285"/>
        <end position="297"/>
    </location>
</feature>
<sequence length="314" mass="36052">MKKYGLQLRAPPQSKKPLKAPLPPPPGFLNDDSDEENVENEIARHAAKKRSIKEVEDLHKKALEEDPSVFDYDGVYDQMKSQIANPIQQDRQKRESKYIGKLIEKAKKREQEHEIIYERKLAKERGKEDHLYEDKEKFVTNAYKKKLAEQAKWLEEERLRELREEKEDVTKKSDMSDFYANLLTKNVAFGAKASASDRTSRKPAPLEEPRHSANSPHVGLEDSKESVGASQMQEHSSTPPVEMQNHQAERHSDNPSYAESVLHPSLSENVENKHVSAGEVDTSVEGERRPQYKRSEDALAAAKERYLARKRAKE</sequence>
<gene>
    <name evidence="6" type="ORF">AMTR_s00044p00141950</name>
</gene>
<feature type="compositionally biased region" description="Basic and acidic residues" evidence="4">
    <location>
        <begin position="198"/>
        <end position="211"/>
    </location>
</feature>
<feature type="compositionally biased region" description="Polar residues" evidence="4">
    <location>
        <begin position="228"/>
        <end position="239"/>
    </location>
</feature>
<feature type="region of interest" description="Disordered" evidence="4">
    <location>
        <begin position="1"/>
        <end position="37"/>
    </location>
</feature>
<feature type="domain" description="Nuclear speckle splicing regulatory protein 1 N-terminal" evidence="5">
    <location>
        <begin position="57"/>
        <end position="172"/>
    </location>
</feature>
<dbReference type="PANTHER" id="PTHR30060:SF0">
    <property type="entry name" value="COILED-COIL PROTEIN (DUF2040)-RELATED"/>
    <property type="match status" value="1"/>
</dbReference>
<dbReference type="AlphaFoldDB" id="U5D405"/>
<reference evidence="7" key="1">
    <citation type="journal article" date="2013" name="Science">
        <title>The Amborella genome and the evolution of flowering plants.</title>
        <authorList>
            <consortium name="Amborella Genome Project"/>
        </authorList>
    </citation>
    <scope>NUCLEOTIDE SEQUENCE [LARGE SCALE GENOMIC DNA]</scope>
</reference>
<name>U5D405_AMBTC</name>
<keyword evidence="7" id="KW-1185">Reference proteome</keyword>
<evidence type="ECO:0000256" key="1">
    <source>
        <dbReference type="ARBA" id="ARBA00010126"/>
    </source>
</evidence>
<evidence type="ECO:0000313" key="6">
    <source>
        <dbReference type="EMBL" id="ERN17169.1"/>
    </source>
</evidence>
<accession>U5D405</accession>
<feature type="region of interest" description="Disordered" evidence="4">
    <location>
        <begin position="189"/>
        <end position="297"/>
    </location>
</feature>
<dbReference type="GO" id="GO:0000381">
    <property type="term" value="P:regulation of alternative mRNA splicing, via spliceosome"/>
    <property type="evidence" value="ECO:0007669"/>
    <property type="project" value="InterPro"/>
</dbReference>
<proteinExistence type="inferred from homology"/>
<evidence type="ECO:0000259" key="5">
    <source>
        <dbReference type="Pfam" id="PF09745"/>
    </source>
</evidence>
<dbReference type="InterPro" id="IPR018612">
    <property type="entry name" value="NSRP1_N"/>
</dbReference>
<dbReference type="Pfam" id="PF09745">
    <property type="entry name" value="NSRP1_N"/>
    <property type="match status" value="1"/>
</dbReference>
<organism evidence="6 7">
    <name type="scientific">Amborella trichopoda</name>
    <dbReference type="NCBI Taxonomy" id="13333"/>
    <lineage>
        <taxon>Eukaryota</taxon>
        <taxon>Viridiplantae</taxon>
        <taxon>Streptophyta</taxon>
        <taxon>Embryophyta</taxon>
        <taxon>Tracheophyta</taxon>
        <taxon>Spermatophyta</taxon>
        <taxon>Magnoliopsida</taxon>
        <taxon>Amborellales</taxon>
        <taxon>Amborellaceae</taxon>
        <taxon>Amborella</taxon>
    </lineage>
</organism>
<dbReference type="eggNOG" id="KOG2117">
    <property type="taxonomic scope" value="Eukaryota"/>
</dbReference>
<dbReference type="PANTHER" id="PTHR30060">
    <property type="entry name" value="INNER MEMBRANE PROTEIN"/>
    <property type="match status" value="1"/>
</dbReference>
<dbReference type="Gramene" id="ERN17169">
    <property type="protein sequence ID" value="ERN17169"/>
    <property type="gene ID" value="AMTR_s00044p00141950"/>
</dbReference>
<feature type="coiled-coil region" evidence="3">
    <location>
        <begin position="144"/>
        <end position="172"/>
    </location>
</feature>
<comment type="similarity">
    <text evidence="1">Belongs to the NSRP1 family.</text>
</comment>
<dbReference type="OMA" id="QIANPIQ"/>
<evidence type="ECO:0000313" key="7">
    <source>
        <dbReference type="Proteomes" id="UP000017836"/>
    </source>
</evidence>
<evidence type="ECO:0000256" key="3">
    <source>
        <dbReference type="SAM" id="Coils"/>
    </source>
</evidence>